<reference evidence="2 3" key="1">
    <citation type="submission" date="2022-01" db="EMBL/GenBank/DDBJ databases">
        <title>Mariniradius saccharolyticus sp. nov., isolated from sediment of a river.</title>
        <authorList>
            <person name="Liu H."/>
        </authorList>
    </citation>
    <scope>NUCLEOTIDE SEQUENCE [LARGE SCALE GENOMIC DNA]</scope>
    <source>
        <strain evidence="2 3">RY-2</strain>
    </source>
</reference>
<name>A0ABS9C1L0_9BACT</name>
<proteinExistence type="predicted"/>
<dbReference type="RefSeq" id="WP_234863185.1">
    <property type="nucleotide sequence ID" value="NZ_JAKEVZ010000048.1"/>
</dbReference>
<evidence type="ECO:0000259" key="1">
    <source>
        <dbReference type="PROSITE" id="PS50994"/>
    </source>
</evidence>
<accession>A0ABS9C1L0</accession>
<evidence type="ECO:0000313" key="2">
    <source>
        <dbReference type="EMBL" id="MCF1753394.1"/>
    </source>
</evidence>
<dbReference type="NCBIfam" id="NF033516">
    <property type="entry name" value="transpos_IS3"/>
    <property type="match status" value="1"/>
</dbReference>
<dbReference type="Gene3D" id="3.30.420.10">
    <property type="entry name" value="Ribonuclease H-like superfamily/Ribonuclease H"/>
    <property type="match status" value="1"/>
</dbReference>
<feature type="domain" description="Integrase catalytic" evidence="1">
    <location>
        <begin position="107"/>
        <end position="211"/>
    </location>
</feature>
<dbReference type="PANTHER" id="PTHR46889">
    <property type="entry name" value="TRANSPOSASE INSF FOR INSERTION SEQUENCE IS3B-RELATED"/>
    <property type="match status" value="1"/>
</dbReference>
<dbReference type="Pfam" id="PF00665">
    <property type="entry name" value="rve"/>
    <property type="match status" value="1"/>
</dbReference>
<gene>
    <name evidence="2" type="ORF">L0U89_20215</name>
</gene>
<comment type="caution">
    <text evidence="2">The sequence shown here is derived from an EMBL/GenBank/DDBJ whole genome shotgun (WGS) entry which is preliminary data.</text>
</comment>
<keyword evidence="3" id="KW-1185">Reference proteome</keyword>
<dbReference type="Proteomes" id="UP001201449">
    <property type="component" value="Unassembled WGS sequence"/>
</dbReference>
<evidence type="ECO:0000313" key="3">
    <source>
        <dbReference type="Proteomes" id="UP001201449"/>
    </source>
</evidence>
<dbReference type="InterPro" id="IPR012337">
    <property type="entry name" value="RNaseH-like_sf"/>
</dbReference>
<protein>
    <submittedName>
        <fullName evidence="2">IS3 family transposase</fullName>
    </submittedName>
</protein>
<dbReference type="Pfam" id="PF13276">
    <property type="entry name" value="HTH_21"/>
    <property type="match status" value="1"/>
</dbReference>
<dbReference type="InterPro" id="IPR025948">
    <property type="entry name" value="HTH-like_dom"/>
</dbReference>
<organism evidence="2 3">
    <name type="scientific">Mariniradius sediminis</name>
    <dbReference type="NCBI Taxonomy" id="2909237"/>
    <lineage>
        <taxon>Bacteria</taxon>
        <taxon>Pseudomonadati</taxon>
        <taxon>Bacteroidota</taxon>
        <taxon>Cytophagia</taxon>
        <taxon>Cytophagales</taxon>
        <taxon>Cyclobacteriaceae</taxon>
        <taxon>Mariniradius</taxon>
    </lineage>
</organism>
<dbReference type="EMBL" id="JAKEVZ010000048">
    <property type="protein sequence ID" value="MCF1753394.1"/>
    <property type="molecule type" value="Genomic_DNA"/>
</dbReference>
<dbReference type="InterPro" id="IPR050900">
    <property type="entry name" value="Transposase_IS3/IS150/IS904"/>
</dbReference>
<dbReference type="InterPro" id="IPR001584">
    <property type="entry name" value="Integrase_cat-core"/>
</dbReference>
<dbReference type="PROSITE" id="PS50994">
    <property type="entry name" value="INTEGRASE"/>
    <property type="match status" value="1"/>
</dbReference>
<sequence length="211" mass="24081">MSLKSCCAYFGHSRSAYYEWSGRRIREGTEQGLVLDLIREHRAIHPRIGVRKLHAMIDPDLDRLGIRMGRDKLFDLMRSEGLLVKRKRRYMVTTQSFVRYSQYEDLFNGKPWTSSGQAWVSDITYIRVGGSFSYLFLTTDAYSRKIVGWHLGDTLETKWAVEALKMAVGQCPDPKGLVHHSDRGFQYCGKAYVAILKKAGIRSSMGEAGNC</sequence>
<dbReference type="SUPFAM" id="SSF53098">
    <property type="entry name" value="Ribonuclease H-like"/>
    <property type="match status" value="1"/>
</dbReference>
<dbReference type="InterPro" id="IPR036397">
    <property type="entry name" value="RNaseH_sf"/>
</dbReference>
<dbReference type="PANTHER" id="PTHR46889:SF5">
    <property type="entry name" value="INTEGRASE PROTEIN"/>
    <property type="match status" value="1"/>
</dbReference>
<feature type="non-terminal residue" evidence="2">
    <location>
        <position position="211"/>
    </location>
</feature>
<dbReference type="InterPro" id="IPR048020">
    <property type="entry name" value="Transpos_IS3"/>
</dbReference>